<dbReference type="Gene3D" id="3.40.50.720">
    <property type="entry name" value="NAD(P)-binding Rossmann-like Domain"/>
    <property type="match status" value="1"/>
</dbReference>
<dbReference type="Pfam" id="PF00106">
    <property type="entry name" value="adh_short"/>
    <property type="match status" value="1"/>
</dbReference>
<dbReference type="OrthoDB" id="2102561at2759"/>
<name>A0A6A5ZQ82_9PLEO</name>
<dbReference type="GO" id="GO:0000140">
    <property type="term" value="F:acylglycerone-phosphate reductase (NADP+) activity"/>
    <property type="evidence" value="ECO:0007669"/>
    <property type="project" value="TreeGrafter"/>
</dbReference>
<accession>A0A6A5ZQ82</accession>
<dbReference type="GO" id="GO:0005783">
    <property type="term" value="C:endoplasmic reticulum"/>
    <property type="evidence" value="ECO:0007669"/>
    <property type="project" value="TreeGrafter"/>
</dbReference>
<dbReference type="PANTHER" id="PTHR44169:SF6">
    <property type="entry name" value="NADPH-DEPENDENT 1-ACYLDIHYDROXYACETONE PHOSPHATE REDUCTASE"/>
    <property type="match status" value="1"/>
</dbReference>
<dbReference type="PRINTS" id="PR00081">
    <property type="entry name" value="GDHRDH"/>
</dbReference>
<evidence type="ECO:0000256" key="4">
    <source>
        <dbReference type="RuleBase" id="RU000363"/>
    </source>
</evidence>
<dbReference type="AlphaFoldDB" id="A0A6A5ZQ82"/>
<evidence type="ECO:0000256" key="2">
    <source>
        <dbReference type="ARBA" id="ARBA00022857"/>
    </source>
</evidence>
<keyword evidence="2" id="KW-0521">NADP</keyword>
<dbReference type="SUPFAM" id="SSF51735">
    <property type="entry name" value="NAD(P)-binding Rossmann-fold domains"/>
    <property type="match status" value="1"/>
</dbReference>
<evidence type="ECO:0000313" key="6">
    <source>
        <dbReference type="Proteomes" id="UP000799770"/>
    </source>
</evidence>
<evidence type="ECO:0000313" key="5">
    <source>
        <dbReference type="EMBL" id="KAF2121305.1"/>
    </source>
</evidence>
<organism evidence="5 6">
    <name type="scientific">Lophiotrema nucula</name>
    <dbReference type="NCBI Taxonomy" id="690887"/>
    <lineage>
        <taxon>Eukaryota</taxon>
        <taxon>Fungi</taxon>
        <taxon>Dikarya</taxon>
        <taxon>Ascomycota</taxon>
        <taxon>Pezizomycotina</taxon>
        <taxon>Dothideomycetes</taxon>
        <taxon>Pleosporomycetidae</taxon>
        <taxon>Pleosporales</taxon>
        <taxon>Lophiotremataceae</taxon>
        <taxon>Lophiotrema</taxon>
    </lineage>
</organism>
<evidence type="ECO:0000256" key="1">
    <source>
        <dbReference type="ARBA" id="ARBA00006484"/>
    </source>
</evidence>
<dbReference type="Proteomes" id="UP000799770">
    <property type="component" value="Unassembled WGS sequence"/>
</dbReference>
<dbReference type="EMBL" id="ML977312">
    <property type="protein sequence ID" value="KAF2121305.1"/>
    <property type="molecule type" value="Genomic_DNA"/>
</dbReference>
<dbReference type="GO" id="GO:0005811">
    <property type="term" value="C:lipid droplet"/>
    <property type="evidence" value="ECO:0007669"/>
    <property type="project" value="TreeGrafter"/>
</dbReference>
<dbReference type="InterPro" id="IPR002347">
    <property type="entry name" value="SDR_fam"/>
</dbReference>
<dbReference type="InterPro" id="IPR020904">
    <property type="entry name" value="Sc_DH/Rdtase_CS"/>
</dbReference>
<comment type="similarity">
    <text evidence="1 4">Belongs to the short-chain dehydrogenases/reductases (SDR) family.</text>
</comment>
<keyword evidence="3" id="KW-0560">Oxidoreductase</keyword>
<sequence>MPSHPQKSVLITGCSTGGIGDALAKAFAARNLLVFATARNPQKIDPALSSLPNVKVLTLDTTSPSSIADAVAAVSAKTGGRLDYLVNNAGQGLISPFLDTDLSKARALFEVNFWAVLGAIQAFKTALIAAKGTIINTSSIAGVAPDPYESIYCASKAALTHFSETLRLELKPLGVHVITLTTGMIQSQWHANSVPTMTLPADSYYHPALEQINGSLAGVNNKKIGTPVLEYGEDVVKQVLKDRTGRLLWGGAMSGTVWWCQFLPQWVLDGMLWKKTGLWKVADFQKGK</sequence>
<dbReference type="PANTHER" id="PTHR44169">
    <property type="entry name" value="NADPH-DEPENDENT 1-ACYLDIHYDROXYACETONE PHOSPHATE REDUCTASE"/>
    <property type="match status" value="1"/>
</dbReference>
<evidence type="ECO:0000256" key="3">
    <source>
        <dbReference type="ARBA" id="ARBA00023002"/>
    </source>
</evidence>
<dbReference type="GO" id="GO:0019433">
    <property type="term" value="P:triglyceride catabolic process"/>
    <property type="evidence" value="ECO:0007669"/>
    <property type="project" value="TreeGrafter"/>
</dbReference>
<dbReference type="GO" id="GO:0006654">
    <property type="term" value="P:phosphatidic acid biosynthetic process"/>
    <property type="evidence" value="ECO:0007669"/>
    <property type="project" value="TreeGrafter"/>
</dbReference>
<dbReference type="CDD" id="cd05374">
    <property type="entry name" value="17beta-HSD-like_SDR_c"/>
    <property type="match status" value="1"/>
</dbReference>
<keyword evidence="6" id="KW-1185">Reference proteome</keyword>
<dbReference type="InterPro" id="IPR036291">
    <property type="entry name" value="NAD(P)-bd_dom_sf"/>
</dbReference>
<dbReference type="PRINTS" id="PR00080">
    <property type="entry name" value="SDRFAMILY"/>
</dbReference>
<dbReference type="PROSITE" id="PS00061">
    <property type="entry name" value="ADH_SHORT"/>
    <property type="match status" value="1"/>
</dbReference>
<proteinExistence type="inferred from homology"/>
<dbReference type="GO" id="GO:0004806">
    <property type="term" value="F:triacylglycerol lipase activity"/>
    <property type="evidence" value="ECO:0007669"/>
    <property type="project" value="TreeGrafter"/>
</dbReference>
<reference evidence="5" key="1">
    <citation type="journal article" date="2020" name="Stud. Mycol.">
        <title>101 Dothideomycetes genomes: a test case for predicting lifestyles and emergence of pathogens.</title>
        <authorList>
            <person name="Haridas S."/>
            <person name="Albert R."/>
            <person name="Binder M."/>
            <person name="Bloem J."/>
            <person name="Labutti K."/>
            <person name="Salamov A."/>
            <person name="Andreopoulos B."/>
            <person name="Baker S."/>
            <person name="Barry K."/>
            <person name="Bills G."/>
            <person name="Bluhm B."/>
            <person name="Cannon C."/>
            <person name="Castanera R."/>
            <person name="Culley D."/>
            <person name="Daum C."/>
            <person name="Ezra D."/>
            <person name="Gonzalez J."/>
            <person name="Henrissat B."/>
            <person name="Kuo A."/>
            <person name="Liang C."/>
            <person name="Lipzen A."/>
            <person name="Lutzoni F."/>
            <person name="Magnuson J."/>
            <person name="Mondo S."/>
            <person name="Nolan M."/>
            <person name="Ohm R."/>
            <person name="Pangilinan J."/>
            <person name="Park H.-J."/>
            <person name="Ramirez L."/>
            <person name="Alfaro M."/>
            <person name="Sun H."/>
            <person name="Tritt A."/>
            <person name="Yoshinaga Y."/>
            <person name="Zwiers L.-H."/>
            <person name="Turgeon B."/>
            <person name="Goodwin S."/>
            <person name="Spatafora J."/>
            <person name="Crous P."/>
            <person name="Grigoriev I."/>
        </authorList>
    </citation>
    <scope>NUCLEOTIDE SEQUENCE</scope>
    <source>
        <strain evidence="5">CBS 627.86</strain>
    </source>
</reference>
<gene>
    <name evidence="5" type="ORF">BDV96DRAFT_537962</name>
</gene>
<protein>
    <submittedName>
        <fullName evidence="5">Putative hydroxybutyrate dehydrogenase</fullName>
    </submittedName>
</protein>